<evidence type="ECO:0000313" key="2">
    <source>
        <dbReference type="Proteomes" id="UP001218208"/>
    </source>
</evidence>
<dbReference type="InterPro" id="IPR014974">
    <property type="entry name" value="DUF1833"/>
</dbReference>
<accession>A0AAI9FUV1</accession>
<comment type="caution">
    <text evidence="1">The sequence shown here is derived from an EMBL/GenBank/DDBJ whole genome shotgun (WGS) entry which is preliminary data.</text>
</comment>
<evidence type="ECO:0000313" key="1">
    <source>
        <dbReference type="EMBL" id="EKT4092682.1"/>
    </source>
</evidence>
<dbReference type="AlphaFoldDB" id="A0AAI9FUV1"/>
<name>A0AAI9FUV1_STEMA</name>
<dbReference type="Proteomes" id="UP001218208">
    <property type="component" value="Unassembled WGS sequence"/>
</dbReference>
<protein>
    <submittedName>
        <fullName evidence="1">DUF1833 family protein</fullName>
    </submittedName>
</protein>
<proteinExistence type="predicted"/>
<dbReference type="EMBL" id="ABLOJW010000010">
    <property type="protein sequence ID" value="EKT4092682.1"/>
    <property type="molecule type" value="Genomic_DNA"/>
</dbReference>
<sequence length="160" mass="17525">MSILERLYASGGSEIEHETLAITVGGETHYLTKGWEDLTAVLETGQTVTFKACGMDVAKPARNADGVQDLRFALTNIDGVVSTKIRAALAARQEMTVTLRVYLSSDLLAPIKRPLSMVIKGGQWSATEVQITAGFMNILDTAWPRDRFNLSKHPGLRYIS</sequence>
<organism evidence="1 2">
    <name type="scientific">Stenotrophomonas maltophilia</name>
    <name type="common">Pseudomonas maltophilia</name>
    <name type="synonym">Xanthomonas maltophilia</name>
    <dbReference type="NCBI Taxonomy" id="40324"/>
    <lineage>
        <taxon>Bacteria</taxon>
        <taxon>Pseudomonadati</taxon>
        <taxon>Pseudomonadota</taxon>
        <taxon>Gammaproteobacteria</taxon>
        <taxon>Lysobacterales</taxon>
        <taxon>Lysobacteraceae</taxon>
        <taxon>Stenotrophomonas</taxon>
        <taxon>Stenotrophomonas maltophilia group</taxon>
    </lineage>
</organism>
<reference evidence="1" key="1">
    <citation type="submission" date="2022-07" db="EMBL/GenBank/DDBJ databases">
        <authorList>
            <consortium name="DAFM: The Division of Animal and Food Microbiology"/>
        </authorList>
    </citation>
    <scope>NUCLEOTIDE SEQUENCE</scope>
    <source>
        <strain evidence="1">19MO01SH01-2</strain>
    </source>
</reference>
<dbReference type="Pfam" id="PF08875">
    <property type="entry name" value="DUF1833"/>
    <property type="match status" value="1"/>
</dbReference>
<gene>
    <name evidence="1" type="ORF">QEG23_002202</name>
</gene>